<dbReference type="Pfam" id="PF09668">
    <property type="entry name" value="Asp_protease"/>
    <property type="match status" value="1"/>
</dbReference>
<dbReference type="InterPro" id="IPR001995">
    <property type="entry name" value="Peptidase_A2_cat"/>
</dbReference>
<dbReference type="GO" id="GO:0006508">
    <property type="term" value="P:proteolysis"/>
    <property type="evidence" value="ECO:0007669"/>
    <property type="project" value="UniProtKB-KW"/>
</dbReference>
<organism evidence="6">
    <name type="scientific">Gongylonema pulchrum</name>
    <dbReference type="NCBI Taxonomy" id="637853"/>
    <lineage>
        <taxon>Eukaryota</taxon>
        <taxon>Metazoa</taxon>
        <taxon>Ecdysozoa</taxon>
        <taxon>Nematoda</taxon>
        <taxon>Chromadorea</taxon>
        <taxon>Rhabditida</taxon>
        <taxon>Spirurina</taxon>
        <taxon>Spiruromorpha</taxon>
        <taxon>Spiruroidea</taxon>
        <taxon>Gongylonematidae</taxon>
        <taxon>Gongylonema</taxon>
    </lineage>
</organism>
<dbReference type="AlphaFoldDB" id="A0A183EE73"/>
<dbReference type="PROSITE" id="PS50175">
    <property type="entry name" value="ASP_PROT_RETROV"/>
    <property type="match status" value="1"/>
</dbReference>
<name>A0A183EE73_9BILA</name>
<dbReference type="InterPro" id="IPR021109">
    <property type="entry name" value="Peptidase_aspartic_dom_sf"/>
</dbReference>
<reference evidence="6" key="1">
    <citation type="submission" date="2016-06" db="UniProtKB">
        <authorList>
            <consortium name="WormBaseParasite"/>
        </authorList>
    </citation>
    <scope>IDENTIFICATION</scope>
</reference>
<dbReference type="WBParaSite" id="GPUH_0001928901-mRNA-1">
    <property type="protein sequence ID" value="GPUH_0001928901-mRNA-1"/>
    <property type="gene ID" value="GPUH_0001928901"/>
</dbReference>
<evidence type="ECO:0000256" key="1">
    <source>
        <dbReference type="ARBA" id="ARBA00009136"/>
    </source>
</evidence>
<evidence type="ECO:0000313" key="6">
    <source>
        <dbReference type="WBParaSite" id="GPUH_0001928901-mRNA-1"/>
    </source>
</evidence>
<dbReference type="GO" id="GO:0004190">
    <property type="term" value="F:aspartic-type endopeptidase activity"/>
    <property type="evidence" value="ECO:0007669"/>
    <property type="project" value="UniProtKB-KW"/>
</dbReference>
<keyword evidence="3" id="KW-0064">Aspartyl protease</keyword>
<accession>A0A183EE73</accession>
<comment type="similarity">
    <text evidence="1">Belongs to the DDI1 family.</text>
</comment>
<protein>
    <submittedName>
        <fullName evidence="6">Peptidase A2 domain-containing protein</fullName>
    </submittedName>
</protein>
<dbReference type="InterPro" id="IPR019103">
    <property type="entry name" value="Peptidase_aspartic_DDI1-type"/>
</dbReference>
<dbReference type="PANTHER" id="PTHR12917">
    <property type="entry name" value="ASPARTYL PROTEASE DDI-RELATED"/>
    <property type="match status" value="1"/>
</dbReference>
<evidence type="ECO:0000256" key="2">
    <source>
        <dbReference type="ARBA" id="ARBA00022670"/>
    </source>
</evidence>
<evidence type="ECO:0000256" key="3">
    <source>
        <dbReference type="ARBA" id="ARBA00022750"/>
    </source>
</evidence>
<evidence type="ECO:0000259" key="5">
    <source>
        <dbReference type="PROSITE" id="PS50175"/>
    </source>
</evidence>
<sequence length="226" mass="25480">LQIRGGDIILVTTNQQATSTGRRRNPNDLIADLVKSIKVPKASSSRHGNSGLHEDELAQLRAMFDGLRNNPERLNSLRGVIPDLVTAVEQNNFDMFIAKYVADREQAIARQRAMLDPSSAEGQRLIAEQIERENIDYSHQFALEHMPEAYIPVTMLYIRMKINGIAVKAFIDSGAQVSILSERIAQRCNLMRLVDKRFRRSVHGVGGMQTLIGKIHACKRIFVKYL</sequence>
<dbReference type="Gene3D" id="2.40.70.10">
    <property type="entry name" value="Acid Proteases"/>
    <property type="match status" value="1"/>
</dbReference>
<keyword evidence="2" id="KW-0645">Protease</keyword>
<evidence type="ECO:0000256" key="4">
    <source>
        <dbReference type="ARBA" id="ARBA00022801"/>
    </source>
</evidence>
<proteinExistence type="inferred from homology"/>
<dbReference type="SUPFAM" id="SSF50630">
    <property type="entry name" value="Acid proteases"/>
    <property type="match status" value="1"/>
</dbReference>
<keyword evidence="4" id="KW-0378">Hydrolase</keyword>
<dbReference type="PANTHER" id="PTHR12917:SF1">
    <property type="entry name" value="AT13091P"/>
    <property type="match status" value="1"/>
</dbReference>
<feature type="domain" description="Peptidase A2" evidence="5">
    <location>
        <begin position="167"/>
        <end position="207"/>
    </location>
</feature>